<dbReference type="OrthoDB" id="288703at2759"/>
<evidence type="ECO:0000259" key="3">
    <source>
        <dbReference type="Pfam" id="PF25567"/>
    </source>
</evidence>
<sequence length="689" mass="75254">MGKSQKKRAMRRHNPMRVPDTHLPHGLASAESSSSKTEAVLPILQKLNSADATERKWACVAVSSLIYNDPSTRRLLQGKNIVGQLITRLTDSEEEVIAEAMGSLRNLCVDGGYDICAEMYNKNILAPVKPFVPKISSTMSQCLADPAAAPEGAQKSLFEFSENVITLLWCLSETSNKALNAINGICLGPLLISFLAFRDSLPLAPVVAASQCLYVLTDDNYPAIAEVRSEPSYVDCLVAIARSGPHGKGKQKGKSSDEDCDSREMTIRILAAGILHNISPLPSLSAQELDRDVVLPLIQPLLDSVSLADAASSAQALATQVALFPNPESTHPAKTRPPKSDHRSPEEIELERLESHLRMLQLALEVLTGVCATLPDDVEVTANGAKEDDGEDRTQNVDEDMKDEDDDDEDGDGMAVDGLPPDTERHQSLLPSLVPPLLALVQPTALSFPPLAGPSPHPPTTSVLSAIHVCALECLNNIFISLAASRNDVARQPDEGMQIWNTLWAALDAVGTEFGAGQERRKEMWEVAVGVLWGVGRFWRGALEPRADLVQVLIQFCDTTTDQQIRVKCIGALECLAQHPASIELNNTIATYLLSMLPKDLEPSPAGTEPLLQALSALIDIYSDESMPYDVNFRSGGFLTRLVQSVEGVWRVVRSIDRKRSGGRELRRRGEEVRDNLVAFIEYRRELKF</sequence>
<dbReference type="Gene3D" id="1.25.10.10">
    <property type="entry name" value="Leucine-rich Repeat Variant"/>
    <property type="match status" value="1"/>
</dbReference>
<dbReference type="InterPro" id="IPR011989">
    <property type="entry name" value="ARM-like"/>
</dbReference>
<dbReference type="GO" id="GO:0006606">
    <property type="term" value="P:protein import into nucleus"/>
    <property type="evidence" value="ECO:0007669"/>
    <property type="project" value="TreeGrafter"/>
</dbReference>
<feature type="domain" description="SYO1-like TPR repeats" evidence="3">
    <location>
        <begin position="433"/>
        <end position="687"/>
    </location>
</feature>
<dbReference type="GO" id="GO:0051082">
    <property type="term" value="F:unfolded protein binding"/>
    <property type="evidence" value="ECO:0007669"/>
    <property type="project" value="TreeGrafter"/>
</dbReference>
<organism evidence="4 5">
    <name type="scientific">Fistulina hepatica ATCC 64428</name>
    <dbReference type="NCBI Taxonomy" id="1128425"/>
    <lineage>
        <taxon>Eukaryota</taxon>
        <taxon>Fungi</taxon>
        <taxon>Dikarya</taxon>
        <taxon>Basidiomycota</taxon>
        <taxon>Agaricomycotina</taxon>
        <taxon>Agaricomycetes</taxon>
        <taxon>Agaricomycetidae</taxon>
        <taxon>Agaricales</taxon>
        <taxon>Fistulinaceae</taxon>
        <taxon>Fistulina</taxon>
    </lineage>
</organism>
<feature type="region of interest" description="Disordered" evidence="2">
    <location>
        <begin position="381"/>
        <end position="427"/>
    </location>
</feature>
<dbReference type="Pfam" id="PF25567">
    <property type="entry name" value="TPR_SYO1"/>
    <property type="match status" value="1"/>
</dbReference>
<dbReference type="GO" id="GO:0042273">
    <property type="term" value="P:ribosomal large subunit biogenesis"/>
    <property type="evidence" value="ECO:0007669"/>
    <property type="project" value="TreeGrafter"/>
</dbReference>
<evidence type="ECO:0000313" key="5">
    <source>
        <dbReference type="Proteomes" id="UP000054144"/>
    </source>
</evidence>
<dbReference type="InterPro" id="IPR057990">
    <property type="entry name" value="TPR_SYO1"/>
</dbReference>
<dbReference type="PANTHER" id="PTHR13347">
    <property type="entry name" value="HEAT REPEAT-CONTAINING PROTEIN 3"/>
    <property type="match status" value="1"/>
</dbReference>
<protein>
    <submittedName>
        <fullName evidence="4">ARM repeat-containing protein</fullName>
    </submittedName>
</protein>
<dbReference type="EMBL" id="KN881675">
    <property type="protein sequence ID" value="KIY50621.1"/>
    <property type="molecule type" value="Genomic_DNA"/>
</dbReference>
<comment type="similarity">
    <text evidence="1">Belongs to the nuclear import and ribosome assembly adapter family.</text>
</comment>
<evidence type="ECO:0000313" key="4">
    <source>
        <dbReference type="EMBL" id="KIY50621.1"/>
    </source>
</evidence>
<keyword evidence="5" id="KW-1185">Reference proteome</keyword>
<dbReference type="AlphaFoldDB" id="A0A0D7AH44"/>
<evidence type="ECO:0000256" key="1">
    <source>
        <dbReference type="ARBA" id="ARBA00049983"/>
    </source>
</evidence>
<reference evidence="4 5" key="1">
    <citation type="journal article" date="2015" name="Fungal Genet. Biol.">
        <title>Evolution of novel wood decay mechanisms in Agaricales revealed by the genome sequences of Fistulina hepatica and Cylindrobasidium torrendii.</title>
        <authorList>
            <person name="Floudas D."/>
            <person name="Held B.W."/>
            <person name="Riley R."/>
            <person name="Nagy L.G."/>
            <person name="Koehler G."/>
            <person name="Ransdell A.S."/>
            <person name="Younus H."/>
            <person name="Chow J."/>
            <person name="Chiniquy J."/>
            <person name="Lipzen A."/>
            <person name="Tritt A."/>
            <person name="Sun H."/>
            <person name="Haridas S."/>
            <person name="LaButti K."/>
            <person name="Ohm R.A."/>
            <person name="Kues U."/>
            <person name="Blanchette R.A."/>
            <person name="Grigoriev I.V."/>
            <person name="Minto R.E."/>
            <person name="Hibbett D.S."/>
        </authorList>
    </citation>
    <scope>NUCLEOTIDE SEQUENCE [LARGE SCALE GENOMIC DNA]</scope>
    <source>
        <strain evidence="4 5">ATCC 64428</strain>
    </source>
</reference>
<feature type="compositionally biased region" description="Acidic residues" evidence="2">
    <location>
        <begin position="397"/>
        <end position="412"/>
    </location>
</feature>
<accession>A0A0D7AH44</accession>
<gene>
    <name evidence="4" type="ORF">FISHEDRAFT_38710</name>
</gene>
<dbReference type="InterPro" id="IPR016024">
    <property type="entry name" value="ARM-type_fold"/>
</dbReference>
<dbReference type="SUPFAM" id="SSF48371">
    <property type="entry name" value="ARM repeat"/>
    <property type="match status" value="1"/>
</dbReference>
<feature type="region of interest" description="Disordered" evidence="2">
    <location>
        <begin position="1"/>
        <end position="33"/>
    </location>
</feature>
<dbReference type="Proteomes" id="UP000054144">
    <property type="component" value="Unassembled WGS sequence"/>
</dbReference>
<dbReference type="PANTHER" id="PTHR13347:SF1">
    <property type="entry name" value="HEAT REPEAT-CONTAINING PROTEIN 3"/>
    <property type="match status" value="1"/>
</dbReference>
<feature type="compositionally biased region" description="Basic residues" evidence="2">
    <location>
        <begin position="1"/>
        <end position="15"/>
    </location>
</feature>
<dbReference type="CDD" id="cd13394">
    <property type="entry name" value="Syo1_like"/>
    <property type="match status" value="1"/>
</dbReference>
<name>A0A0D7AH44_9AGAR</name>
<evidence type="ECO:0000256" key="2">
    <source>
        <dbReference type="SAM" id="MobiDB-lite"/>
    </source>
</evidence>
<proteinExistence type="inferred from homology"/>
<feature type="region of interest" description="Disordered" evidence="2">
    <location>
        <begin position="323"/>
        <end position="346"/>
    </location>
</feature>
<dbReference type="InterPro" id="IPR052616">
    <property type="entry name" value="SYO1-like"/>
</dbReference>